<dbReference type="PANTHER" id="PTHR11223">
    <property type="entry name" value="EXPORTIN 1/5"/>
    <property type="match status" value="1"/>
</dbReference>
<sequence length="1302" mass="146394">MEFGMVRLAGLSNLHKGPVDRPDGQFLSPSSPPNTSTVLSIQVATLKSPLHQKQIRNNQLNEQATLTKPSLICSLVPSIESIHDYPGRSQLSTLVLHPNLSINAMEELLNPVSDPMLIDQVVQAAFNTQGPQQKQAMAILAQFQELPDSWQKVPMILENSLSQNSKVGASKFEIFKAIIGSLHYSSSGRVSGCTPINLEYRPARPTTPCGPGYRYIALQIMDKVCHPSPRKLYPQLITTKWKALPETQRSGIKVSVLNFIVGYIVKMTRDEAQMVKDKAFVNKMNLILVQILKQEWPHNWPGFIPEIIASSRTSLSLCENNMVILKLLSEEIFDYSADQMTQAKTKALKNQMCNEFADVFQLCNEILEKAAKPSLIAATLGTLLRFLNWIPLGYIFETSLIDHLINRVRYLEERQYRNITLRCLAEIGCIKDAGPEYDSKFILLLTMVMSSVNRILPPNTDLKEMWDSQPQYEQEFVMALAVFLCSFLFKNSRLLEVPQHHDLLVNVHMYLIKISQVDDRELFKVCLEYWSKLVKELYDEQQSIPTDMGPLMGIGLNLVGGAGGVGSTSSHFGGGGVGSEAQGRKLLYRDVCSNLRLVFIEKMVKPEEVLVVENDEGEVVREFLKETDTIVLYKAMREVLVYLTHLDVPDTEEIMLNKLARQVDGSEWSWNNCNTLCWAIGSISGAMSKYEESEKRFLVTVIKDLLGLTELKRGKDNKAIVASDIMYIVGQYPRFLKAHWKFLKTVVNKLFEFMHETHEGKASLSVRCRVQDMACDTFIKIAQKCRRHFITQQPGEQEPFVDEIVRNLDKITEDLSPQQVGIMLPNNIHTFYEAVGHMIAAQPNRPVQERLISGLMRAPNAVVSFVFGSTCSIQLLKETFSSAYQWDRLMQQSAANVDVLANPENIKLLSNVLKCNVSACMSIGSFFQPQIVRIYMDMLGLYKAVSGIISETVAAEGIIATKTPKVRGLRTIKKEILKLVDTHIRRAEDLNNLNDTLLPPLLDAVLGDYNRNIPAARDAEVLNVVSTIVMRLGPLLTGKVAAILELVFEPTLTMINQDFSEFPEHRVGFFKLLRAINASCFTALLALEPNRFKLMMDSVIWAIKHITRDIADVGLAILLELFTNISTHTDPPTAAAFFQQYYLGILQDIFFVLTDADHKSGKICFKGQSQVLARMWGLVESASIAGPLFNPAEHDATMDNARFLKEYTFNLLSTAFPHVQPLIIQQFITGCSETYSDAARFKSNLRDFLISLREYSGTSDGQHHDLFQEDKEALAAAKAQEQAAIPGMIKPSEIKDEDEEIL</sequence>
<dbReference type="EMBL" id="LAVV01007023">
    <property type="protein sequence ID" value="KNZ57411.1"/>
    <property type="molecule type" value="Genomic_DNA"/>
</dbReference>
<keyword evidence="4" id="KW-0653">Protein transport</keyword>
<evidence type="ECO:0000259" key="7">
    <source>
        <dbReference type="SMART" id="SM01102"/>
    </source>
</evidence>
<dbReference type="Pfam" id="PF18787">
    <property type="entry name" value="CRM1_repeat_3"/>
    <property type="match status" value="1"/>
</dbReference>
<evidence type="ECO:0000313" key="8">
    <source>
        <dbReference type="EMBL" id="KNZ57411.1"/>
    </source>
</evidence>
<accession>A0A0L6V9F4</accession>
<dbReference type="GO" id="GO:0006611">
    <property type="term" value="P:protein export from nucleus"/>
    <property type="evidence" value="ECO:0007669"/>
    <property type="project" value="InterPro"/>
</dbReference>
<keyword evidence="9" id="KW-1185">Reference proteome</keyword>
<dbReference type="GO" id="GO:0005049">
    <property type="term" value="F:nuclear export signal receptor activity"/>
    <property type="evidence" value="ECO:0007669"/>
    <property type="project" value="InterPro"/>
</dbReference>
<dbReference type="InterPro" id="IPR041123">
    <property type="entry name" value="CRM1_repeat"/>
</dbReference>
<dbReference type="VEuPathDB" id="FungiDB:VP01_2168g2"/>
<dbReference type="InterPro" id="IPR013598">
    <property type="entry name" value="Exportin-1/Importin-b-like"/>
</dbReference>
<dbReference type="SMART" id="SM01102">
    <property type="entry name" value="CRM1_C"/>
    <property type="match status" value="1"/>
</dbReference>
<evidence type="ECO:0000256" key="4">
    <source>
        <dbReference type="ARBA" id="ARBA00022927"/>
    </source>
</evidence>
<dbReference type="GO" id="GO:0005634">
    <property type="term" value="C:nucleus"/>
    <property type="evidence" value="ECO:0007669"/>
    <property type="project" value="UniProtKB-SubCell"/>
</dbReference>
<dbReference type="GO" id="GO:0000056">
    <property type="term" value="P:ribosomal small subunit export from nucleus"/>
    <property type="evidence" value="ECO:0007669"/>
    <property type="project" value="TreeGrafter"/>
</dbReference>
<evidence type="ECO:0000256" key="1">
    <source>
        <dbReference type="ARBA" id="ARBA00004123"/>
    </source>
</evidence>
<dbReference type="OrthoDB" id="27218at2759"/>
<gene>
    <name evidence="8" type="ORF">VP01_2168g2</name>
</gene>
<dbReference type="Gene3D" id="1.25.10.10">
    <property type="entry name" value="Leucine-rich Repeat Variant"/>
    <property type="match status" value="1"/>
</dbReference>
<evidence type="ECO:0000256" key="5">
    <source>
        <dbReference type="ARBA" id="ARBA00023242"/>
    </source>
</evidence>
<dbReference type="InterPro" id="IPR011989">
    <property type="entry name" value="ARM-like"/>
</dbReference>
<dbReference type="InterPro" id="IPR045065">
    <property type="entry name" value="XPO1/5"/>
</dbReference>
<name>A0A0L6V9F4_9BASI</name>
<protein>
    <recommendedName>
        <fullName evidence="7">Exportin-1 C-terminal domain-containing protein</fullName>
    </recommendedName>
</protein>
<dbReference type="GO" id="GO:0005737">
    <property type="term" value="C:cytoplasm"/>
    <property type="evidence" value="ECO:0007669"/>
    <property type="project" value="TreeGrafter"/>
</dbReference>
<reference evidence="8 9" key="1">
    <citation type="submission" date="2015-08" db="EMBL/GenBank/DDBJ databases">
        <title>Next Generation Sequencing and Analysis of the Genome of Puccinia sorghi L Schw, the Causal Agent of Maize Common Rust.</title>
        <authorList>
            <person name="Rochi L."/>
            <person name="Burguener G."/>
            <person name="Darino M."/>
            <person name="Turjanski A."/>
            <person name="Kreff E."/>
            <person name="Dieguez M.J."/>
            <person name="Sacco F."/>
        </authorList>
    </citation>
    <scope>NUCLEOTIDE SEQUENCE [LARGE SCALE GENOMIC DNA]</scope>
    <source>
        <strain evidence="8 9">RO10H11247</strain>
    </source>
</reference>
<proteinExistence type="inferred from homology"/>
<keyword evidence="5" id="KW-0539">Nucleus</keyword>
<dbReference type="InterPro" id="IPR040485">
    <property type="entry name" value="XPO1_repeat_3"/>
</dbReference>
<comment type="caution">
    <text evidence="8">The sequence shown here is derived from an EMBL/GenBank/DDBJ whole genome shotgun (WGS) entry which is preliminary data.</text>
</comment>
<dbReference type="InterPro" id="IPR016024">
    <property type="entry name" value="ARM-type_fold"/>
</dbReference>
<comment type="similarity">
    <text evidence="2">Belongs to the exportin family.</text>
</comment>
<dbReference type="STRING" id="27349.A0A0L6V9F4"/>
<evidence type="ECO:0000256" key="3">
    <source>
        <dbReference type="ARBA" id="ARBA00022448"/>
    </source>
</evidence>
<feature type="region of interest" description="Disordered" evidence="6">
    <location>
        <begin position="14"/>
        <end position="34"/>
    </location>
</feature>
<dbReference type="Pfam" id="PF08767">
    <property type="entry name" value="CRM1_C"/>
    <property type="match status" value="1"/>
</dbReference>
<dbReference type="PANTHER" id="PTHR11223:SF2">
    <property type="entry name" value="EXPORTIN-1"/>
    <property type="match status" value="1"/>
</dbReference>
<keyword evidence="3" id="KW-0813">Transport</keyword>
<dbReference type="GO" id="GO:0000055">
    <property type="term" value="P:ribosomal large subunit export from nucleus"/>
    <property type="evidence" value="ECO:0007669"/>
    <property type="project" value="TreeGrafter"/>
</dbReference>
<organism evidence="8 9">
    <name type="scientific">Puccinia sorghi</name>
    <dbReference type="NCBI Taxonomy" id="27349"/>
    <lineage>
        <taxon>Eukaryota</taxon>
        <taxon>Fungi</taxon>
        <taxon>Dikarya</taxon>
        <taxon>Basidiomycota</taxon>
        <taxon>Pucciniomycotina</taxon>
        <taxon>Pucciniomycetes</taxon>
        <taxon>Pucciniales</taxon>
        <taxon>Pucciniaceae</taxon>
        <taxon>Puccinia</taxon>
    </lineage>
</organism>
<evidence type="ECO:0000256" key="6">
    <source>
        <dbReference type="SAM" id="MobiDB-lite"/>
    </source>
</evidence>
<feature type="domain" description="Exportin-1 C-terminal" evidence="7">
    <location>
        <begin position="930"/>
        <end position="1257"/>
    </location>
</feature>
<dbReference type="InterPro" id="IPR014877">
    <property type="entry name" value="XPO1_C_dom"/>
</dbReference>
<dbReference type="Proteomes" id="UP000037035">
    <property type="component" value="Unassembled WGS sequence"/>
</dbReference>
<dbReference type="InterPro" id="IPR041235">
    <property type="entry name" value="Exp1_repeat_2"/>
</dbReference>
<dbReference type="Pfam" id="PF08389">
    <property type="entry name" value="Xpo1"/>
    <property type="match status" value="1"/>
</dbReference>
<evidence type="ECO:0000313" key="9">
    <source>
        <dbReference type="Proteomes" id="UP000037035"/>
    </source>
</evidence>
<dbReference type="Pfam" id="PF18777">
    <property type="entry name" value="CRM1_repeat"/>
    <property type="match status" value="1"/>
</dbReference>
<dbReference type="Pfam" id="PF18784">
    <property type="entry name" value="CRM1_repeat_2"/>
    <property type="match status" value="1"/>
</dbReference>
<comment type="subcellular location">
    <subcellularLocation>
        <location evidence="1">Nucleus</location>
    </subcellularLocation>
</comment>
<dbReference type="SUPFAM" id="SSF48371">
    <property type="entry name" value="ARM repeat"/>
    <property type="match status" value="2"/>
</dbReference>
<dbReference type="FunFam" id="1.25.10.10:FF:000022">
    <property type="entry name" value="protein EXPORTIN 1A"/>
    <property type="match status" value="1"/>
</dbReference>
<evidence type="ECO:0000256" key="2">
    <source>
        <dbReference type="ARBA" id="ARBA00009466"/>
    </source>
</evidence>